<feature type="transmembrane region" description="Helical" evidence="2">
    <location>
        <begin position="20"/>
        <end position="40"/>
    </location>
</feature>
<feature type="region of interest" description="Disordered" evidence="1">
    <location>
        <begin position="80"/>
        <end position="154"/>
    </location>
</feature>
<name>A0A2G8KHM9_STIJA</name>
<organism evidence="3 4">
    <name type="scientific">Stichopus japonicus</name>
    <name type="common">Sea cucumber</name>
    <dbReference type="NCBI Taxonomy" id="307972"/>
    <lineage>
        <taxon>Eukaryota</taxon>
        <taxon>Metazoa</taxon>
        <taxon>Echinodermata</taxon>
        <taxon>Eleutherozoa</taxon>
        <taxon>Echinozoa</taxon>
        <taxon>Holothuroidea</taxon>
        <taxon>Aspidochirotacea</taxon>
        <taxon>Aspidochirotida</taxon>
        <taxon>Stichopodidae</taxon>
        <taxon>Apostichopus</taxon>
    </lineage>
</organism>
<dbReference type="InterPro" id="IPR036259">
    <property type="entry name" value="MFS_trans_sf"/>
</dbReference>
<dbReference type="Proteomes" id="UP000230750">
    <property type="component" value="Unassembled WGS sequence"/>
</dbReference>
<protein>
    <submittedName>
        <fullName evidence="3">Putative monocarboxylate transporter 6 isoform X2</fullName>
    </submittedName>
</protein>
<feature type="transmembrane region" description="Helical" evidence="2">
    <location>
        <begin position="46"/>
        <end position="75"/>
    </location>
</feature>
<dbReference type="AlphaFoldDB" id="A0A2G8KHM9"/>
<evidence type="ECO:0000256" key="2">
    <source>
        <dbReference type="SAM" id="Phobius"/>
    </source>
</evidence>
<gene>
    <name evidence="3" type="ORF">BSL78_15660</name>
</gene>
<feature type="compositionally biased region" description="Basic and acidic residues" evidence="1">
    <location>
        <begin position="108"/>
        <end position="129"/>
    </location>
</feature>
<sequence>MQPIVRSLVGPKDFSGGFGLCLLSVGIGNLISATCAGLIYDVSENYTYVFLLPAALGTVSAVTVLLNHMVWGIWYKRSNWPKRNRPQRKDDGSGENGADENGADGDGADGHGADGHGADGHGADGHGADGDGVDGVGADGDGADDHGDGSPSRV</sequence>
<dbReference type="SUPFAM" id="SSF103473">
    <property type="entry name" value="MFS general substrate transporter"/>
    <property type="match status" value="1"/>
</dbReference>
<dbReference type="OrthoDB" id="410267at2759"/>
<accession>A0A2G8KHM9</accession>
<evidence type="ECO:0000256" key="1">
    <source>
        <dbReference type="SAM" id="MobiDB-lite"/>
    </source>
</evidence>
<reference evidence="3 4" key="1">
    <citation type="journal article" date="2017" name="PLoS Biol.">
        <title>The sea cucumber genome provides insights into morphological evolution and visceral regeneration.</title>
        <authorList>
            <person name="Zhang X."/>
            <person name="Sun L."/>
            <person name="Yuan J."/>
            <person name="Sun Y."/>
            <person name="Gao Y."/>
            <person name="Zhang L."/>
            <person name="Li S."/>
            <person name="Dai H."/>
            <person name="Hamel J.F."/>
            <person name="Liu C."/>
            <person name="Yu Y."/>
            <person name="Liu S."/>
            <person name="Lin W."/>
            <person name="Guo K."/>
            <person name="Jin S."/>
            <person name="Xu P."/>
            <person name="Storey K.B."/>
            <person name="Huan P."/>
            <person name="Zhang T."/>
            <person name="Zhou Y."/>
            <person name="Zhang J."/>
            <person name="Lin C."/>
            <person name="Li X."/>
            <person name="Xing L."/>
            <person name="Huo D."/>
            <person name="Sun M."/>
            <person name="Wang L."/>
            <person name="Mercier A."/>
            <person name="Li F."/>
            <person name="Yang H."/>
            <person name="Xiang J."/>
        </authorList>
    </citation>
    <scope>NUCLEOTIDE SEQUENCE [LARGE SCALE GENOMIC DNA]</scope>
    <source>
        <strain evidence="3">Shaxun</strain>
        <tissue evidence="3">Muscle</tissue>
    </source>
</reference>
<evidence type="ECO:0000313" key="4">
    <source>
        <dbReference type="Proteomes" id="UP000230750"/>
    </source>
</evidence>
<dbReference type="EMBL" id="MRZV01000578">
    <property type="protein sequence ID" value="PIK47489.1"/>
    <property type="molecule type" value="Genomic_DNA"/>
</dbReference>
<comment type="caution">
    <text evidence="3">The sequence shown here is derived from an EMBL/GenBank/DDBJ whole genome shotgun (WGS) entry which is preliminary data.</text>
</comment>
<keyword evidence="2" id="KW-1133">Transmembrane helix</keyword>
<dbReference type="Gene3D" id="1.20.1250.20">
    <property type="entry name" value="MFS general substrate transporter like domains"/>
    <property type="match status" value="1"/>
</dbReference>
<proteinExistence type="predicted"/>
<keyword evidence="2" id="KW-0472">Membrane</keyword>
<evidence type="ECO:0000313" key="3">
    <source>
        <dbReference type="EMBL" id="PIK47489.1"/>
    </source>
</evidence>
<keyword evidence="2" id="KW-0812">Transmembrane</keyword>
<keyword evidence="4" id="KW-1185">Reference proteome</keyword>
<feature type="compositionally biased region" description="Acidic residues" evidence="1">
    <location>
        <begin position="97"/>
        <end position="107"/>
    </location>
</feature>